<feature type="transmembrane region" description="Helical" evidence="5">
    <location>
        <begin position="106"/>
        <end position="126"/>
    </location>
</feature>
<feature type="transmembrane region" description="Helical" evidence="5">
    <location>
        <begin position="429"/>
        <end position="448"/>
    </location>
</feature>
<name>A0A7M5X653_9CNID</name>
<keyword evidence="3 5" id="KW-1133">Transmembrane helix</keyword>
<evidence type="ECO:0000313" key="7">
    <source>
        <dbReference type="Proteomes" id="UP000594262"/>
    </source>
</evidence>
<keyword evidence="4 5" id="KW-0472">Membrane</keyword>
<comment type="subcellular location">
    <subcellularLocation>
        <location evidence="1">Membrane</location>
        <topology evidence="1">Multi-pass membrane protein</topology>
    </subcellularLocation>
</comment>
<evidence type="ECO:0000256" key="3">
    <source>
        <dbReference type="ARBA" id="ARBA00022989"/>
    </source>
</evidence>
<dbReference type="RefSeq" id="XP_066922728.1">
    <property type="nucleotide sequence ID" value="XM_067066627.1"/>
</dbReference>
<feature type="transmembrane region" description="Helical" evidence="5">
    <location>
        <begin position="37"/>
        <end position="61"/>
    </location>
</feature>
<feature type="transmembrane region" description="Helical" evidence="5">
    <location>
        <begin position="167"/>
        <end position="188"/>
    </location>
</feature>
<dbReference type="GO" id="GO:0016020">
    <property type="term" value="C:membrane"/>
    <property type="evidence" value="ECO:0007669"/>
    <property type="project" value="UniProtKB-SubCell"/>
</dbReference>
<dbReference type="PANTHER" id="PTHR23510">
    <property type="entry name" value="INNER MEMBRANE TRANSPORT PROTEIN YAJR"/>
    <property type="match status" value="1"/>
</dbReference>
<dbReference type="Gene3D" id="1.20.1250.20">
    <property type="entry name" value="MFS general substrate transporter like domains"/>
    <property type="match status" value="1"/>
</dbReference>
<proteinExistence type="predicted"/>
<protein>
    <submittedName>
        <fullName evidence="6">Uncharacterized protein</fullName>
    </submittedName>
</protein>
<dbReference type="Proteomes" id="UP000594262">
    <property type="component" value="Unplaced"/>
</dbReference>
<keyword evidence="2 5" id="KW-0812">Transmembrane</keyword>
<feature type="transmembrane region" description="Helical" evidence="5">
    <location>
        <begin position="366"/>
        <end position="394"/>
    </location>
</feature>
<feature type="transmembrane region" description="Helical" evidence="5">
    <location>
        <begin position="73"/>
        <end position="94"/>
    </location>
</feature>
<evidence type="ECO:0000313" key="6">
    <source>
        <dbReference type="EnsemblMetazoa" id="CLYHEMP018146.1"/>
    </source>
</evidence>
<feature type="transmembrane region" description="Helical" evidence="5">
    <location>
        <begin position="335"/>
        <end position="354"/>
    </location>
</feature>
<dbReference type="EnsemblMetazoa" id="CLYHEMT018146.1">
    <property type="protein sequence ID" value="CLYHEMP018146.1"/>
    <property type="gene ID" value="CLYHEMG018146"/>
</dbReference>
<feature type="transmembrane region" description="Helical" evidence="5">
    <location>
        <begin position="302"/>
        <end position="323"/>
    </location>
</feature>
<evidence type="ECO:0000256" key="2">
    <source>
        <dbReference type="ARBA" id="ARBA00022692"/>
    </source>
</evidence>
<feature type="transmembrane region" description="Helical" evidence="5">
    <location>
        <begin position="200"/>
        <end position="222"/>
    </location>
</feature>
<evidence type="ECO:0000256" key="5">
    <source>
        <dbReference type="SAM" id="Phobius"/>
    </source>
</evidence>
<dbReference type="InterPro" id="IPR051068">
    <property type="entry name" value="MFS_Domain-Containing_Protein"/>
</dbReference>
<reference evidence="6" key="1">
    <citation type="submission" date="2021-01" db="UniProtKB">
        <authorList>
            <consortium name="EnsemblMetazoa"/>
        </authorList>
    </citation>
    <scope>IDENTIFICATION</scope>
</reference>
<accession>A0A7M5X653</accession>
<dbReference type="SUPFAM" id="SSF103473">
    <property type="entry name" value="MFS general substrate transporter"/>
    <property type="match status" value="1"/>
</dbReference>
<keyword evidence="7" id="KW-1185">Reference proteome</keyword>
<dbReference type="InterPro" id="IPR036259">
    <property type="entry name" value="MFS_trans_sf"/>
</dbReference>
<dbReference type="GeneID" id="136810056"/>
<feature type="transmembrane region" description="Helical" evidence="5">
    <location>
        <begin position="269"/>
        <end position="295"/>
    </location>
</feature>
<dbReference type="PANTHER" id="PTHR23510:SF16">
    <property type="entry name" value="MAJOR FACILITATOR SUPERFAMILY (MFS) PROFILE DOMAIN-CONTAINING PROTEIN"/>
    <property type="match status" value="1"/>
</dbReference>
<organism evidence="6 7">
    <name type="scientific">Clytia hemisphaerica</name>
    <dbReference type="NCBI Taxonomy" id="252671"/>
    <lineage>
        <taxon>Eukaryota</taxon>
        <taxon>Metazoa</taxon>
        <taxon>Cnidaria</taxon>
        <taxon>Hydrozoa</taxon>
        <taxon>Hydroidolina</taxon>
        <taxon>Leptothecata</taxon>
        <taxon>Obeliida</taxon>
        <taxon>Clytiidae</taxon>
        <taxon>Clytia</taxon>
    </lineage>
</organism>
<dbReference type="OrthoDB" id="6037872at2759"/>
<dbReference type="CDD" id="cd06174">
    <property type="entry name" value="MFS"/>
    <property type="match status" value="1"/>
</dbReference>
<evidence type="ECO:0000256" key="4">
    <source>
        <dbReference type="ARBA" id="ARBA00023136"/>
    </source>
</evidence>
<sequence>MEESNVQPDDKNKYDAQLTDSEDKILKKWYQKRRYNLYVYTVCKCLYGFEYSAISISALYYFQYIIRVSNPKLYYSAAIGALFVSPVISSSWLVRYVDRSRNLRGAALCVACFNFAGNVIYVLPFVSWLPILGRFICGIAEGIDGTYQGELSRTYSSKELSYHMKSMQMYTIICHAIAPVSPILFRWVHFKLFGLEFNQYNFVGVFMAVCVLVYQAMAYFMLSNLTRDEGYQLYLKMENQEDQNSKEAESTESKEELISLKEIFTNFDINLILVTVVLIQFIYTQTELIVAVVVVEKFVWTIEYFSILTIGTIVIALAILKYVQQFNGTKDTYCFLIFCSVGNSITMTIMTLLSSYPIQQQVMRSVLIMAALSSNIVTGYSVLMFASIALALVVPPHSRCSIMGVRQVTGKIACCIGYFTATFIYDVSYIAYPIMSVSCLVLAIVFLIRSKTFFVRYCSSETL</sequence>
<evidence type="ECO:0000256" key="1">
    <source>
        <dbReference type="ARBA" id="ARBA00004141"/>
    </source>
</evidence>
<dbReference type="AlphaFoldDB" id="A0A7M5X653"/>